<accession>A0A9W9QBB9</accession>
<evidence type="ECO:0000313" key="2">
    <source>
        <dbReference type="EMBL" id="KAJ5330526.1"/>
    </source>
</evidence>
<protein>
    <submittedName>
        <fullName evidence="2">Uncharacterized protein</fullName>
    </submittedName>
</protein>
<feature type="region of interest" description="Disordered" evidence="1">
    <location>
        <begin position="1"/>
        <end position="20"/>
    </location>
</feature>
<proteinExistence type="predicted"/>
<name>A0A9W9QBB9_9EURO</name>
<reference evidence="2" key="1">
    <citation type="submission" date="2022-12" db="EMBL/GenBank/DDBJ databases">
        <authorList>
            <person name="Petersen C."/>
        </authorList>
    </citation>
    <scope>NUCLEOTIDE SEQUENCE</scope>
    <source>
        <strain evidence="2">IBT 21472</strain>
    </source>
</reference>
<evidence type="ECO:0000313" key="3">
    <source>
        <dbReference type="Proteomes" id="UP001147746"/>
    </source>
</evidence>
<dbReference type="Proteomes" id="UP001147746">
    <property type="component" value="Unassembled WGS sequence"/>
</dbReference>
<dbReference type="EMBL" id="JAPZBO010000001">
    <property type="protein sequence ID" value="KAJ5330526.1"/>
    <property type="molecule type" value="Genomic_DNA"/>
</dbReference>
<sequence>MGPQTSPDQNSCFGHNNNDEVDEDIANVPLDYGQSESTKALMRRIEFRWHMYSQVRSDEPGVLPMWNNAEEAVRQLNLNDAHRFLKFCLKLWAQ</sequence>
<evidence type="ECO:0000256" key="1">
    <source>
        <dbReference type="SAM" id="MobiDB-lite"/>
    </source>
</evidence>
<keyword evidence="3" id="KW-1185">Reference proteome</keyword>
<comment type="caution">
    <text evidence="2">The sequence shown here is derived from an EMBL/GenBank/DDBJ whole genome shotgun (WGS) entry which is preliminary data.</text>
</comment>
<gene>
    <name evidence="2" type="ORF">N7476_000309</name>
</gene>
<dbReference type="AlphaFoldDB" id="A0A9W9QBB9"/>
<feature type="compositionally biased region" description="Polar residues" evidence="1">
    <location>
        <begin position="1"/>
        <end position="16"/>
    </location>
</feature>
<organism evidence="2 3">
    <name type="scientific">Penicillium atrosanguineum</name>
    <dbReference type="NCBI Taxonomy" id="1132637"/>
    <lineage>
        <taxon>Eukaryota</taxon>
        <taxon>Fungi</taxon>
        <taxon>Dikarya</taxon>
        <taxon>Ascomycota</taxon>
        <taxon>Pezizomycotina</taxon>
        <taxon>Eurotiomycetes</taxon>
        <taxon>Eurotiomycetidae</taxon>
        <taxon>Eurotiales</taxon>
        <taxon>Aspergillaceae</taxon>
        <taxon>Penicillium</taxon>
    </lineage>
</organism>
<reference evidence="2" key="2">
    <citation type="journal article" date="2023" name="IMA Fungus">
        <title>Comparative genomic study of the Penicillium genus elucidates a diverse pangenome and 15 lateral gene transfer events.</title>
        <authorList>
            <person name="Petersen C."/>
            <person name="Sorensen T."/>
            <person name="Nielsen M.R."/>
            <person name="Sondergaard T.E."/>
            <person name="Sorensen J.L."/>
            <person name="Fitzpatrick D.A."/>
            <person name="Frisvad J.C."/>
            <person name="Nielsen K.L."/>
        </authorList>
    </citation>
    <scope>NUCLEOTIDE SEQUENCE</scope>
    <source>
        <strain evidence="2">IBT 21472</strain>
    </source>
</reference>